<dbReference type="AlphaFoldDB" id="A0AAV8GP62"/>
<evidence type="ECO:0000313" key="4">
    <source>
        <dbReference type="Proteomes" id="UP001140206"/>
    </source>
</evidence>
<name>A0AAV8GP62_9POAL</name>
<reference evidence="3" key="1">
    <citation type="submission" date="2022-08" db="EMBL/GenBank/DDBJ databases">
        <authorList>
            <person name="Marques A."/>
        </authorList>
    </citation>
    <scope>NUCLEOTIDE SEQUENCE</scope>
    <source>
        <strain evidence="3">RhyPub2mFocal</strain>
        <tissue evidence="3">Leaves</tissue>
    </source>
</reference>
<dbReference type="Proteomes" id="UP001140206">
    <property type="component" value="Chromosome 1"/>
</dbReference>
<dbReference type="InterPro" id="IPR005174">
    <property type="entry name" value="KIB1-4_b-propeller"/>
</dbReference>
<comment type="caution">
    <text evidence="3">The sequence shown here is derived from an EMBL/GenBank/DDBJ whole genome shotgun (WGS) entry which is preliminary data.</text>
</comment>
<proteinExistence type="predicted"/>
<sequence>MTKRDWANLLIDLVVRIGFILLADDVTEFVRFRAVCHSWRSCTPNPKDLDGRFHPRKWIMYSSLDFPATAAFDFVNLSTGKKLLVDLTELRCGYSLIYVVDGLCLLENNRTHTLALLNPFTRFLTHLPNQVRHNSRQFPFVLEHTPDSTLSGVYISSSSMIVLRFDIDDEEDSIHLVYAKPTDSVWRAIDIEIMPSDSFLYRDQFYMIDPIEGLIRINLHHEKNSQTQVTDVVVPCDRDFMDLDDCYLVECDGKFIMVTEIYDSPGPGHHQLFRIDLEERKLVAIECIDGYALYLATQRSLSICCKSFCCAHDNCIYFCKQSHGCELMIVVDLKSDRFQSKLASTPEDQPNRCSLAQDMVPYQNSRWPRGGGHRNRDGDRGTEL</sequence>
<evidence type="ECO:0000259" key="2">
    <source>
        <dbReference type="Pfam" id="PF03478"/>
    </source>
</evidence>
<feature type="domain" description="KIB1-4 beta-propeller" evidence="2">
    <location>
        <begin position="103"/>
        <end position="323"/>
    </location>
</feature>
<organism evidence="3 4">
    <name type="scientific">Rhynchospora pubera</name>
    <dbReference type="NCBI Taxonomy" id="906938"/>
    <lineage>
        <taxon>Eukaryota</taxon>
        <taxon>Viridiplantae</taxon>
        <taxon>Streptophyta</taxon>
        <taxon>Embryophyta</taxon>
        <taxon>Tracheophyta</taxon>
        <taxon>Spermatophyta</taxon>
        <taxon>Magnoliopsida</taxon>
        <taxon>Liliopsida</taxon>
        <taxon>Poales</taxon>
        <taxon>Cyperaceae</taxon>
        <taxon>Cyperoideae</taxon>
        <taxon>Rhynchosporeae</taxon>
        <taxon>Rhynchospora</taxon>
    </lineage>
</organism>
<accession>A0AAV8GP62</accession>
<dbReference type="EMBL" id="JAMFTS010000001">
    <property type="protein sequence ID" value="KAJ4805151.1"/>
    <property type="molecule type" value="Genomic_DNA"/>
</dbReference>
<dbReference type="PANTHER" id="PTHR33165">
    <property type="entry name" value="F-BOX DOMAIN CONTAINING PROTEIN-LIKE-RELATED"/>
    <property type="match status" value="1"/>
</dbReference>
<keyword evidence="4" id="KW-1185">Reference proteome</keyword>
<evidence type="ECO:0000313" key="3">
    <source>
        <dbReference type="EMBL" id="KAJ4805151.1"/>
    </source>
</evidence>
<protein>
    <recommendedName>
        <fullName evidence="2">KIB1-4 beta-propeller domain-containing protein</fullName>
    </recommendedName>
</protein>
<evidence type="ECO:0000256" key="1">
    <source>
        <dbReference type="SAM" id="MobiDB-lite"/>
    </source>
</evidence>
<dbReference type="Pfam" id="PF03478">
    <property type="entry name" value="Beta-prop_KIB1-4"/>
    <property type="match status" value="1"/>
</dbReference>
<feature type="compositionally biased region" description="Basic and acidic residues" evidence="1">
    <location>
        <begin position="374"/>
        <end position="384"/>
    </location>
</feature>
<gene>
    <name evidence="3" type="ORF">LUZ62_017717</name>
</gene>
<feature type="region of interest" description="Disordered" evidence="1">
    <location>
        <begin position="361"/>
        <end position="384"/>
    </location>
</feature>